<dbReference type="AlphaFoldDB" id="A0A1I3NP73"/>
<gene>
    <name evidence="1" type="ORF">SAMN05421638_2188</name>
</gene>
<dbReference type="RefSeq" id="WP_177179809.1">
    <property type="nucleotide sequence ID" value="NZ_FORQ01000004.1"/>
</dbReference>
<proteinExistence type="predicted"/>
<name>A0A1I3NP73_9FLAO</name>
<accession>A0A1I3NP73</accession>
<sequence>MGSLPKPLSQSTDAGKHQEFKRRAVSGRFFERFIRQYFGYTLNPTVGFNLTTELRNIKDTKKADGGIIIDENVVGVIELKGTNTTDLGKVEKQSFNYKNNQTGCIYVITSNFEKLRMSNNKFQEVENFCKV</sequence>
<evidence type="ECO:0000313" key="1">
    <source>
        <dbReference type="EMBL" id="SFJ10740.1"/>
    </source>
</evidence>
<dbReference type="EMBL" id="FORQ01000004">
    <property type="protein sequence ID" value="SFJ10740.1"/>
    <property type="molecule type" value="Genomic_DNA"/>
</dbReference>
<protein>
    <recommendedName>
        <fullName evidence="3">Type I restriction enzyme R protein N-terminal domain-containing protein</fullName>
    </recommendedName>
</protein>
<organism evidence="1 2">
    <name type="scientific">Kaistella treverensis</name>
    <dbReference type="NCBI Taxonomy" id="631455"/>
    <lineage>
        <taxon>Bacteria</taxon>
        <taxon>Pseudomonadati</taxon>
        <taxon>Bacteroidota</taxon>
        <taxon>Flavobacteriia</taxon>
        <taxon>Flavobacteriales</taxon>
        <taxon>Weeksellaceae</taxon>
        <taxon>Chryseobacterium group</taxon>
        <taxon>Kaistella</taxon>
    </lineage>
</organism>
<evidence type="ECO:0008006" key="3">
    <source>
        <dbReference type="Google" id="ProtNLM"/>
    </source>
</evidence>
<evidence type="ECO:0000313" key="2">
    <source>
        <dbReference type="Proteomes" id="UP000242560"/>
    </source>
</evidence>
<reference evidence="2" key="1">
    <citation type="submission" date="2016-10" db="EMBL/GenBank/DDBJ databases">
        <authorList>
            <person name="Varghese N."/>
            <person name="Submissions S."/>
        </authorList>
    </citation>
    <scope>NUCLEOTIDE SEQUENCE [LARGE SCALE GENOMIC DNA]</scope>
    <source>
        <strain evidence="2">DSM 22251</strain>
    </source>
</reference>
<dbReference type="Proteomes" id="UP000242560">
    <property type="component" value="Unassembled WGS sequence"/>
</dbReference>
<keyword evidence="2" id="KW-1185">Reference proteome</keyword>